<dbReference type="InterPro" id="IPR024962">
    <property type="entry name" value="YukD-like"/>
</dbReference>
<evidence type="ECO:0000313" key="1">
    <source>
        <dbReference type="EMBL" id="SPC38261.1"/>
    </source>
</evidence>
<gene>
    <name evidence="1" type="ORF">LFUMFP_220022</name>
</gene>
<name>A0A2N9DV16_9LACO</name>
<dbReference type="Pfam" id="PF08817">
    <property type="entry name" value="YukD"/>
    <property type="match status" value="1"/>
</dbReference>
<keyword evidence="2" id="KW-1185">Reference proteome</keyword>
<organism evidence="1 2">
    <name type="scientific">Latilactobacillus fuchuensis</name>
    <dbReference type="NCBI Taxonomy" id="164393"/>
    <lineage>
        <taxon>Bacteria</taxon>
        <taxon>Bacillati</taxon>
        <taxon>Bacillota</taxon>
        <taxon>Bacilli</taxon>
        <taxon>Lactobacillales</taxon>
        <taxon>Lactobacillaceae</taxon>
        <taxon>Latilactobacillus</taxon>
    </lineage>
</organism>
<reference evidence="1" key="1">
    <citation type="submission" date="2018-01" db="EMBL/GenBank/DDBJ databases">
        <authorList>
            <person name="Chaillou S."/>
        </authorList>
    </citation>
    <scope>NUCLEOTIDE SEQUENCE [LARGE SCALE GENOMIC DNA]</scope>
    <source>
        <strain evidence="1">MFPC41A2801</strain>
    </source>
</reference>
<evidence type="ECO:0000313" key="2">
    <source>
        <dbReference type="Proteomes" id="UP000238739"/>
    </source>
</evidence>
<proteinExistence type="predicted"/>
<evidence type="ECO:0008006" key="3">
    <source>
        <dbReference type="Google" id="ProtNLM"/>
    </source>
</evidence>
<dbReference type="EMBL" id="OGVC01000015">
    <property type="protein sequence ID" value="SPC38261.1"/>
    <property type="molecule type" value="Genomic_DNA"/>
</dbReference>
<dbReference type="Gene3D" id="3.10.20.90">
    <property type="entry name" value="Phosphatidylinositol 3-kinase Catalytic Subunit, Chain A, domain 1"/>
    <property type="match status" value="1"/>
</dbReference>
<dbReference type="Proteomes" id="UP000238739">
    <property type="component" value="Unassembled WGS sequence"/>
</dbReference>
<protein>
    <recommendedName>
        <fullName evidence="3">Type VII secretion protein, YukD family</fullName>
    </recommendedName>
</protein>
<dbReference type="AlphaFoldDB" id="A0A2N9DV16"/>
<comment type="caution">
    <text evidence="1">The sequence shown here is derived from an EMBL/GenBank/DDBJ whole genome shotgun (WGS) entry which is preliminary data.</text>
</comment>
<sequence length="94" mass="10817">MKMVKKTSIAIALQYQTQSFDLQVPRYVTTQRLESLIALNLQQLKIELPQQWHLSLQGKQLRLAPDQLLANYPVSDGDQFIIQEVVGNKHDTNQ</sequence>
<accession>A0A2N9DV16</accession>